<dbReference type="AlphaFoldDB" id="A0A918TDY9"/>
<dbReference type="EMBL" id="BMYJ01000001">
    <property type="protein sequence ID" value="GHC43738.1"/>
    <property type="molecule type" value="Genomic_DNA"/>
</dbReference>
<organism evidence="2 3">
    <name type="scientific">Neogemmobacter tilapiae</name>
    <dbReference type="NCBI Taxonomy" id="875041"/>
    <lineage>
        <taxon>Bacteria</taxon>
        <taxon>Pseudomonadati</taxon>
        <taxon>Pseudomonadota</taxon>
        <taxon>Alphaproteobacteria</taxon>
        <taxon>Rhodobacterales</taxon>
        <taxon>Paracoccaceae</taxon>
        <taxon>Neogemmobacter</taxon>
    </lineage>
</organism>
<evidence type="ECO:0000256" key="1">
    <source>
        <dbReference type="SAM" id="MobiDB-lite"/>
    </source>
</evidence>
<feature type="region of interest" description="Disordered" evidence="1">
    <location>
        <begin position="67"/>
        <end position="89"/>
    </location>
</feature>
<name>A0A918TDY9_9RHOB</name>
<proteinExistence type="predicted"/>
<reference evidence="2" key="2">
    <citation type="submission" date="2020-09" db="EMBL/GenBank/DDBJ databases">
        <authorList>
            <person name="Sun Q."/>
            <person name="Kim S."/>
        </authorList>
    </citation>
    <scope>NUCLEOTIDE SEQUENCE</scope>
    <source>
        <strain evidence="2">KCTC 23310</strain>
    </source>
</reference>
<reference evidence="2" key="1">
    <citation type="journal article" date="2014" name="Int. J. Syst. Evol. Microbiol.">
        <title>Complete genome sequence of Corynebacterium casei LMG S-19264T (=DSM 44701T), isolated from a smear-ripened cheese.</title>
        <authorList>
            <consortium name="US DOE Joint Genome Institute (JGI-PGF)"/>
            <person name="Walter F."/>
            <person name="Albersmeier A."/>
            <person name="Kalinowski J."/>
            <person name="Ruckert C."/>
        </authorList>
    </citation>
    <scope>NUCLEOTIDE SEQUENCE</scope>
    <source>
        <strain evidence="2">KCTC 23310</strain>
    </source>
</reference>
<sequence>MAMEIDDKLYSAIEAAYIKSAEAVEWAYVHWALDAGLESALRDAMGEDVSESVIDLLEAVEALLSDGRGPPNPKLALRAKDHGPEDVST</sequence>
<comment type="caution">
    <text evidence="2">The sequence shown here is derived from an EMBL/GenBank/DDBJ whole genome shotgun (WGS) entry which is preliminary data.</text>
</comment>
<evidence type="ECO:0000313" key="2">
    <source>
        <dbReference type="EMBL" id="GHC43738.1"/>
    </source>
</evidence>
<keyword evidence="3" id="KW-1185">Reference proteome</keyword>
<protein>
    <submittedName>
        <fullName evidence="2">Uncharacterized protein</fullName>
    </submittedName>
</protein>
<dbReference type="Proteomes" id="UP000638981">
    <property type="component" value="Unassembled WGS sequence"/>
</dbReference>
<gene>
    <name evidence="2" type="ORF">GCM10007315_01010</name>
</gene>
<accession>A0A918TDY9</accession>
<feature type="compositionally biased region" description="Basic and acidic residues" evidence="1">
    <location>
        <begin position="78"/>
        <end position="89"/>
    </location>
</feature>
<evidence type="ECO:0000313" key="3">
    <source>
        <dbReference type="Proteomes" id="UP000638981"/>
    </source>
</evidence>